<dbReference type="EC" id="1.2.1.70" evidence="3 9"/>
<evidence type="ECO:0000256" key="8">
    <source>
        <dbReference type="ARBA" id="ARBA00068659"/>
    </source>
</evidence>
<feature type="domain" description="Tetrapyrrole biosynthesis glutamyl-tRNA reductase dimerisation" evidence="15">
    <location>
        <begin position="326"/>
        <end position="424"/>
    </location>
</feature>
<dbReference type="Pfam" id="PF01488">
    <property type="entry name" value="Shikimate_DH"/>
    <property type="match status" value="1"/>
</dbReference>
<feature type="binding site" evidence="9 11">
    <location>
        <position position="114"/>
    </location>
    <ligand>
        <name>substrate</name>
    </ligand>
</feature>
<feature type="site" description="Important for activity" evidence="9 13">
    <location>
        <position position="104"/>
    </location>
</feature>
<dbReference type="FunFam" id="3.30.460.30:FF:000001">
    <property type="entry name" value="Glutamyl-tRNA reductase"/>
    <property type="match status" value="1"/>
</dbReference>
<evidence type="ECO:0000256" key="10">
    <source>
        <dbReference type="PIRSR" id="PIRSR000445-1"/>
    </source>
</evidence>
<feature type="domain" description="Glutamyl-tRNA reductase N-terminal" evidence="17">
    <location>
        <begin position="11"/>
        <end position="161"/>
    </location>
</feature>
<dbReference type="UniPathway" id="UPA00251">
    <property type="reaction ID" value="UER00316"/>
</dbReference>
<dbReference type="Pfam" id="PF05201">
    <property type="entry name" value="GlutR_N"/>
    <property type="match status" value="1"/>
</dbReference>
<dbReference type="FunFam" id="3.40.50.720:FF:000031">
    <property type="entry name" value="Glutamyl-tRNA reductase"/>
    <property type="match status" value="1"/>
</dbReference>
<evidence type="ECO:0000256" key="9">
    <source>
        <dbReference type="HAMAP-Rule" id="MF_00087"/>
    </source>
</evidence>
<feature type="binding site" evidence="9 11">
    <location>
        <begin position="119"/>
        <end position="121"/>
    </location>
    <ligand>
        <name>substrate</name>
    </ligand>
</feature>
<feature type="active site" description="Nucleophile" evidence="9 10">
    <location>
        <position position="55"/>
    </location>
</feature>
<evidence type="ECO:0000256" key="4">
    <source>
        <dbReference type="ARBA" id="ARBA00022857"/>
    </source>
</evidence>
<dbReference type="GO" id="GO:0050661">
    <property type="term" value="F:NADP binding"/>
    <property type="evidence" value="ECO:0007669"/>
    <property type="project" value="InterPro"/>
</dbReference>
<dbReference type="InterPro" id="IPR036453">
    <property type="entry name" value="GluRdtase_dimer_dom_sf"/>
</dbReference>
<comment type="catalytic activity">
    <reaction evidence="7 9 14">
        <text>(S)-4-amino-5-oxopentanoate + tRNA(Glu) + NADP(+) = L-glutamyl-tRNA(Glu) + NADPH + H(+)</text>
        <dbReference type="Rhea" id="RHEA:12344"/>
        <dbReference type="Rhea" id="RHEA-COMP:9663"/>
        <dbReference type="Rhea" id="RHEA-COMP:9680"/>
        <dbReference type="ChEBI" id="CHEBI:15378"/>
        <dbReference type="ChEBI" id="CHEBI:57501"/>
        <dbReference type="ChEBI" id="CHEBI:57783"/>
        <dbReference type="ChEBI" id="CHEBI:58349"/>
        <dbReference type="ChEBI" id="CHEBI:78442"/>
        <dbReference type="ChEBI" id="CHEBI:78520"/>
        <dbReference type="EC" id="1.2.1.70"/>
    </reaction>
</comment>
<keyword evidence="6 9" id="KW-0627">Porphyrin biosynthesis</keyword>
<dbReference type="GO" id="GO:0006782">
    <property type="term" value="P:protoporphyrinogen IX biosynthetic process"/>
    <property type="evidence" value="ECO:0007669"/>
    <property type="project" value="UniProtKB-UniRule"/>
</dbReference>
<dbReference type="InterPro" id="IPR006151">
    <property type="entry name" value="Shikm_DH/Glu-tRNA_Rdtase"/>
</dbReference>
<comment type="function">
    <text evidence="9">Catalyzes the NADPH-dependent reduction of glutamyl-tRNA(Glu) to glutamate 1-semialdehyde (GSA).</text>
</comment>
<protein>
    <recommendedName>
        <fullName evidence="8 9">Glutamyl-tRNA reductase</fullName>
        <shortName evidence="9">GluTR</shortName>
        <ecNumber evidence="3 9">1.2.1.70</ecNumber>
    </recommendedName>
</protein>
<evidence type="ECO:0000256" key="5">
    <source>
        <dbReference type="ARBA" id="ARBA00023002"/>
    </source>
</evidence>
<dbReference type="EMBL" id="LT906462">
    <property type="protein sequence ID" value="SNV65052.1"/>
    <property type="molecule type" value="Genomic_DNA"/>
</dbReference>
<proteinExistence type="inferred from homology"/>
<dbReference type="Proteomes" id="UP000242084">
    <property type="component" value="Chromosome 1"/>
</dbReference>
<dbReference type="Pfam" id="PF00745">
    <property type="entry name" value="GlutR_dimer"/>
    <property type="match status" value="1"/>
</dbReference>
<gene>
    <name evidence="9 18" type="primary">hemA</name>
    <name evidence="18" type="ORF">SAMEA4384403_01082</name>
</gene>
<feature type="binding site" evidence="9 11">
    <location>
        <begin position="54"/>
        <end position="57"/>
    </location>
    <ligand>
        <name>substrate</name>
    </ligand>
</feature>
<comment type="similarity">
    <text evidence="2 9 14">Belongs to the glutamyl-tRNA reductase family.</text>
</comment>
<dbReference type="SUPFAM" id="SSF69075">
    <property type="entry name" value="Glutamyl tRNA-reductase dimerization domain"/>
    <property type="match status" value="1"/>
</dbReference>
<dbReference type="KEGG" id="sste:SAMEA4384403_1082"/>
<dbReference type="AlphaFoldDB" id="A0A239Z1Y1"/>
<dbReference type="InterPro" id="IPR015895">
    <property type="entry name" value="4pyrrol_synth_GluRdtase_N"/>
</dbReference>
<dbReference type="PIRSF" id="PIRSF000445">
    <property type="entry name" value="4pyrrol_synth_GluRdtase"/>
    <property type="match status" value="1"/>
</dbReference>
<evidence type="ECO:0000256" key="3">
    <source>
        <dbReference type="ARBA" id="ARBA00012970"/>
    </source>
</evidence>
<dbReference type="PANTHER" id="PTHR43120:SF1">
    <property type="entry name" value="GLUTAMYL-TRNA REDUCTASE 1, CHLOROPLASTIC"/>
    <property type="match status" value="1"/>
</dbReference>
<dbReference type="PROSITE" id="PS00747">
    <property type="entry name" value="GLUTR"/>
    <property type="match status" value="1"/>
</dbReference>
<dbReference type="Gene3D" id="3.40.50.720">
    <property type="entry name" value="NAD(P)-binding Rossmann-like Domain"/>
    <property type="match status" value="1"/>
</dbReference>
<evidence type="ECO:0000256" key="14">
    <source>
        <dbReference type="RuleBase" id="RU000584"/>
    </source>
</evidence>
<evidence type="ECO:0000313" key="18">
    <source>
        <dbReference type="EMBL" id="SNV65052.1"/>
    </source>
</evidence>
<feature type="binding site" evidence="9 11">
    <location>
        <position position="125"/>
    </location>
    <ligand>
        <name>substrate</name>
    </ligand>
</feature>
<dbReference type="InterPro" id="IPR000343">
    <property type="entry name" value="4pyrrol_synth_GluRdtase"/>
</dbReference>
<sequence>MGALEVHVVVVSVNYKTADVAMREKLAFKDNEIENALVTLSNKKSILECVILSTCNRTEVYAVVDQLHTGKYYIQSFLADWFEQSLDTIKEYTNVLNENDAIEHLFKVTSGLDSMVLGETQILGQMKDAFQIAQEEVTTGTMFNRLFKQAITLAKRAHHETDIASNAVSVSYAAVELSKKVLGRLDNKKALIIGAGEMAELAVANLNGSGVTDITVINRTAAKAESLAMQYSGVAKSINELQCSLMEADIVISSTSADQYILTKEMMNDVERFRRNKPLVLIDIAVPRDIDPAVNELELMYNYDVDDLNGLVDANLGEREKAAREIELLIAKEIDKHEEWVNMLGVVPVISALRDKASHIQQDTMVSIERKLPDMTDRERKVISKHMKSIVNQLLKDPITQAKELSTDKKSKEKLELFQEIFNITEEVERFNETKKEKNKVQLQASTIEP</sequence>
<dbReference type="HAMAP" id="MF_00087">
    <property type="entry name" value="Glu_tRNA_reductase"/>
    <property type="match status" value="1"/>
</dbReference>
<dbReference type="Gene3D" id="3.30.460.30">
    <property type="entry name" value="Glutamyl-tRNA reductase, N-terminal domain"/>
    <property type="match status" value="1"/>
</dbReference>
<evidence type="ECO:0000256" key="13">
    <source>
        <dbReference type="PIRSR" id="PIRSR000445-4"/>
    </source>
</evidence>
<dbReference type="PANTHER" id="PTHR43120">
    <property type="entry name" value="GLUTAMYL-TRNA REDUCTASE 1, CHLOROPLASTIC"/>
    <property type="match status" value="1"/>
</dbReference>
<evidence type="ECO:0000256" key="1">
    <source>
        <dbReference type="ARBA" id="ARBA00005059"/>
    </source>
</evidence>
<evidence type="ECO:0000259" key="16">
    <source>
        <dbReference type="Pfam" id="PF01488"/>
    </source>
</evidence>
<evidence type="ECO:0000259" key="17">
    <source>
        <dbReference type="Pfam" id="PF05201"/>
    </source>
</evidence>
<keyword evidence="19" id="KW-1185">Reference proteome</keyword>
<comment type="domain">
    <text evidence="9">Possesses an unusual extended V-shaped dimeric structure with each monomer consisting of three distinct domains arranged along a curved 'spinal' alpha-helix. The N-terminal catalytic domain specifically recognizes the glutamate moiety of the substrate. The second domain is the NADPH-binding domain, and the third C-terminal domain is responsible for dimerization.</text>
</comment>
<keyword evidence="4 9" id="KW-0521">NADP</keyword>
<evidence type="ECO:0000256" key="11">
    <source>
        <dbReference type="PIRSR" id="PIRSR000445-2"/>
    </source>
</evidence>
<evidence type="ECO:0000256" key="7">
    <source>
        <dbReference type="ARBA" id="ARBA00047464"/>
    </source>
</evidence>
<reference evidence="18 19" key="1">
    <citation type="submission" date="2017-06" db="EMBL/GenBank/DDBJ databases">
        <authorList>
            <consortium name="Pathogen Informatics"/>
        </authorList>
    </citation>
    <scope>NUCLEOTIDE SEQUENCE [LARGE SCALE GENOMIC DNA]</scope>
    <source>
        <strain evidence="18 19">NCTC13839</strain>
    </source>
</reference>
<evidence type="ECO:0000256" key="12">
    <source>
        <dbReference type="PIRSR" id="PIRSR000445-3"/>
    </source>
</evidence>
<dbReference type="InterPro" id="IPR018214">
    <property type="entry name" value="GluRdtase_CS"/>
</dbReference>
<comment type="pathway">
    <text evidence="1 9 14">Porphyrin-containing compound metabolism; protoporphyrin-IX biosynthesis; 5-aminolevulinate from L-glutamyl-tRNA(Glu): step 1/2.</text>
</comment>
<dbReference type="InterPro" id="IPR015896">
    <property type="entry name" value="4pyrrol_synth_GluRdtase_dimer"/>
</dbReference>
<comment type="miscellaneous">
    <text evidence="9">During catalysis, the active site Cys acts as a nucleophile attacking the alpha-carbonyl group of tRNA-bound glutamate with the formation of a thioester intermediate between enzyme and glutamate, and the concomitant release of tRNA(Glu). The thioester intermediate is finally reduced by direct hydride transfer from NADPH, to form the product GSA.</text>
</comment>
<comment type="subunit">
    <text evidence="9">Homodimer.</text>
</comment>
<evidence type="ECO:0000313" key="19">
    <source>
        <dbReference type="Proteomes" id="UP000242084"/>
    </source>
</evidence>
<keyword evidence="5 9" id="KW-0560">Oxidoreductase</keyword>
<dbReference type="SUPFAM" id="SSF69742">
    <property type="entry name" value="Glutamyl tRNA-reductase catalytic, N-terminal domain"/>
    <property type="match status" value="1"/>
</dbReference>
<dbReference type="GO" id="GO:0008883">
    <property type="term" value="F:glutamyl-tRNA reductase activity"/>
    <property type="evidence" value="ECO:0007669"/>
    <property type="project" value="UniProtKB-UniRule"/>
</dbReference>
<evidence type="ECO:0000259" key="15">
    <source>
        <dbReference type="Pfam" id="PF00745"/>
    </source>
</evidence>
<dbReference type="InterPro" id="IPR036343">
    <property type="entry name" value="GluRdtase_N_sf"/>
</dbReference>
<dbReference type="InterPro" id="IPR036291">
    <property type="entry name" value="NAD(P)-bd_dom_sf"/>
</dbReference>
<evidence type="ECO:0000256" key="2">
    <source>
        <dbReference type="ARBA" id="ARBA00005916"/>
    </source>
</evidence>
<name>A0A239Z1Y1_9STAP</name>
<evidence type="ECO:0000256" key="6">
    <source>
        <dbReference type="ARBA" id="ARBA00023244"/>
    </source>
</evidence>
<dbReference type="NCBIfam" id="TIGR01035">
    <property type="entry name" value="hemA"/>
    <property type="match status" value="1"/>
</dbReference>
<feature type="domain" description="Quinate/shikimate 5-dehydrogenase/glutamyl-tRNA reductase" evidence="16">
    <location>
        <begin position="176"/>
        <end position="309"/>
    </location>
</feature>
<accession>A0A239Z1Y1</accession>
<dbReference type="SUPFAM" id="SSF51735">
    <property type="entry name" value="NAD(P)-binding Rossmann-fold domains"/>
    <property type="match status" value="1"/>
</dbReference>
<organism evidence="18 19">
    <name type="scientific">Mammaliicoccus stepanovicii</name>
    <dbReference type="NCBI Taxonomy" id="643214"/>
    <lineage>
        <taxon>Bacteria</taxon>
        <taxon>Bacillati</taxon>
        <taxon>Bacillota</taxon>
        <taxon>Bacilli</taxon>
        <taxon>Bacillales</taxon>
        <taxon>Staphylococcaceae</taxon>
        <taxon>Mammaliicoccus</taxon>
    </lineage>
</organism>
<dbReference type="CDD" id="cd05213">
    <property type="entry name" value="NAD_bind_Glutamyl_tRNA_reduct"/>
    <property type="match status" value="1"/>
</dbReference>
<feature type="binding site" evidence="9 12">
    <location>
        <begin position="194"/>
        <end position="199"/>
    </location>
    <ligand>
        <name>NADP(+)</name>
        <dbReference type="ChEBI" id="CHEBI:58349"/>
    </ligand>
</feature>